<organism evidence="3">
    <name type="scientific">Dissulfuribacter thermophilus</name>
    <dbReference type="NCBI Taxonomy" id="1156395"/>
    <lineage>
        <taxon>Bacteria</taxon>
        <taxon>Pseudomonadati</taxon>
        <taxon>Thermodesulfobacteriota</taxon>
        <taxon>Dissulfuribacteria</taxon>
        <taxon>Dissulfuribacterales</taxon>
        <taxon>Dissulfuribacteraceae</taxon>
        <taxon>Dissulfuribacter</taxon>
    </lineage>
</organism>
<feature type="domain" description="Creatinase N-terminal" evidence="2">
    <location>
        <begin position="14"/>
        <end position="141"/>
    </location>
</feature>
<dbReference type="SUPFAM" id="SSF55920">
    <property type="entry name" value="Creatinase/aminopeptidase"/>
    <property type="match status" value="1"/>
</dbReference>
<dbReference type="InterPro" id="IPR000587">
    <property type="entry name" value="Creatinase_N"/>
</dbReference>
<proteinExistence type="predicted"/>
<dbReference type="AlphaFoldDB" id="A0A7V2SWD9"/>
<gene>
    <name evidence="3" type="ORF">ENJ63_04860</name>
</gene>
<dbReference type="PRINTS" id="PR00599">
    <property type="entry name" value="MAPEPTIDASE"/>
</dbReference>
<sequence>MNHDLVPQDEVYSRISRLKKQMHEFGADIAILRHGPDLYYFTGTLQDGHLVVPLEGEPVYFVWRSFERAKAESPLSEIVKIKNFSELEKRVKDIFSRYQRGTLWTTLDAIHYKTVQFYGERLFPGFEILDCTHFIRTIRAIKSPWEIDKIRGACRIIDKAMEKVREWLRPGVDELALTARLECFLRENGHQGQLPMRNSLVGALPMTQVLTGPHGAIPSFTLTPAGGPGVSPTMGVGAGTRPILEGDPVSVDIGGFFQGYLGDETRIFSLGPLKSPLSDAFEVCITLTERLERELRPGVRAGAIYDIALNHMESTPFLKNFMGYSEKVQFVGHGLGVEIDEYPFISIGNEMTLESGMVVALEPKLVFSGLGIVGIEDTFLITDLGAERLTLFPRGPILIQ</sequence>
<dbReference type="Gene3D" id="3.40.350.10">
    <property type="entry name" value="Creatinase/prolidase N-terminal domain"/>
    <property type="match status" value="1"/>
</dbReference>
<evidence type="ECO:0000259" key="2">
    <source>
        <dbReference type="Pfam" id="PF01321"/>
    </source>
</evidence>
<dbReference type="PANTHER" id="PTHR46112:SF2">
    <property type="entry name" value="XAA-PRO AMINOPEPTIDASE P-RELATED"/>
    <property type="match status" value="1"/>
</dbReference>
<dbReference type="InterPro" id="IPR029149">
    <property type="entry name" value="Creatin/AminoP/Spt16_N"/>
</dbReference>
<dbReference type="Proteomes" id="UP000885797">
    <property type="component" value="Unassembled WGS sequence"/>
</dbReference>
<dbReference type="InterPro" id="IPR000994">
    <property type="entry name" value="Pept_M24"/>
</dbReference>
<evidence type="ECO:0000313" key="3">
    <source>
        <dbReference type="EMBL" id="HFC47195.1"/>
    </source>
</evidence>
<protein>
    <submittedName>
        <fullName evidence="3">Aminopeptidase P family protein</fullName>
    </submittedName>
</protein>
<dbReference type="Pfam" id="PF00557">
    <property type="entry name" value="Peptidase_M24"/>
    <property type="match status" value="1"/>
</dbReference>
<dbReference type="GO" id="GO:0004177">
    <property type="term" value="F:aminopeptidase activity"/>
    <property type="evidence" value="ECO:0007669"/>
    <property type="project" value="UniProtKB-KW"/>
</dbReference>
<feature type="domain" description="Peptidase M24" evidence="1">
    <location>
        <begin position="149"/>
        <end position="383"/>
    </location>
</feature>
<dbReference type="Gene3D" id="3.90.230.10">
    <property type="entry name" value="Creatinase/methionine aminopeptidase superfamily"/>
    <property type="match status" value="1"/>
</dbReference>
<comment type="caution">
    <text evidence="3">The sequence shown here is derived from an EMBL/GenBank/DDBJ whole genome shotgun (WGS) entry which is preliminary data.</text>
</comment>
<dbReference type="Pfam" id="PF01321">
    <property type="entry name" value="Creatinase_N"/>
    <property type="match status" value="1"/>
</dbReference>
<reference evidence="3" key="1">
    <citation type="journal article" date="2020" name="mSystems">
        <title>Genome- and Community-Level Interaction Insights into Carbon Utilization and Element Cycling Functions of Hydrothermarchaeota in Hydrothermal Sediment.</title>
        <authorList>
            <person name="Zhou Z."/>
            <person name="Liu Y."/>
            <person name="Xu W."/>
            <person name="Pan J."/>
            <person name="Luo Z.H."/>
            <person name="Li M."/>
        </authorList>
    </citation>
    <scope>NUCLEOTIDE SEQUENCE [LARGE SCALE GENOMIC DNA]</scope>
    <source>
        <strain evidence="3">HyVt-503</strain>
    </source>
</reference>
<accession>A0A7V2SWD9</accession>
<evidence type="ECO:0000259" key="1">
    <source>
        <dbReference type="Pfam" id="PF00557"/>
    </source>
</evidence>
<name>A0A7V2SWD9_9BACT</name>
<dbReference type="InterPro" id="IPR001714">
    <property type="entry name" value="Pept_M24_MAP"/>
</dbReference>
<dbReference type="CDD" id="cd01066">
    <property type="entry name" value="APP_MetAP"/>
    <property type="match status" value="1"/>
</dbReference>
<dbReference type="PANTHER" id="PTHR46112">
    <property type="entry name" value="AMINOPEPTIDASE"/>
    <property type="match status" value="1"/>
</dbReference>
<keyword evidence="3" id="KW-0031">Aminopeptidase</keyword>
<dbReference type="SUPFAM" id="SSF53092">
    <property type="entry name" value="Creatinase/prolidase N-terminal domain"/>
    <property type="match status" value="1"/>
</dbReference>
<dbReference type="EMBL" id="DRND01000387">
    <property type="protein sequence ID" value="HFC47195.1"/>
    <property type="molecule type" value="Genomic_DNA"/>
</dbReference>
<dbReference type="InterPro" id="IPR036005">
    <property type="entry name" value="Creatinase/aminopeptidase-like"/>
</dbReference>
<keyword evidence="3" id="KW-0378">Hydrolase</keyword>
<keyword evidence="3" id="KW-0645">Protease</keyword>
<dbReference type="GO" id="GO:0008235">
    <property type="term" value="F:metalloexopeptidase activity"/>
    <property type="evidence" value="ECO:0007669"/>
    <property type="project" value="UniProtKB-ARBA"/>
</dbReference>
<dbReference type="InterPro" id="IPR050659">
    <property type="entry name" value="Peptidase_M24B"/>
</dbReference>